<dbReference type="Pfam" id="PF01966">
    <property type="entry name" value="HD"/>
    <property type="match status" value="1"/>
</dbReference>
<dbReference type="AlphaFoldDB" id="A0AAU8IDR4"/>
<dbReference type="CDD" id="cd00077">
    <property type="entry name" value="HDc"/>
    <property type="match status" value="1"/>
</dbReference>
<gene>
    <name evidence="2" type="ORF">ABNN70_12555</name>
</gene>
<evidence type="ECO:0000259" key="1">
    <source>
        <dbReference type="SMART" id="SM00471"/>
    </source>
</evidence>
<dbReference type="EMBL" id="CP159510">
    <property type="protein sequence ID" value="XCJ16481.1"/>
    <property type="molecule type" value="Genomic_DNA"/>
</dbReference>
<evidence type="ECO:0000313" key="2">
    <source>
        <dbReference type="EMBL" id="XCJ16481.1"/>
    </source>
</evidence>
<dbReference type="RefSeq" id="WP_353947978.1">
    <property type="nucleotide sequence ID" value="NZ_CP159510.1"/>
</dbReference>
<dbReference type="SMART" id="SM00471">
    <property type="entry name" value="HDc"/>
    <property type="match status" value="1"/>
</dbReference>
<dbReference type="PANTHER" id="PTHR33594:SF1">
    <property type="entry name" value="HD_PDEASE DOMAIN-CONTAINING PROTEIN"/>
    <property type="match status" value="1"/>
</dbReference>
<feature type="domain" description="HD/PDEase" evidence="1">
    <location>
        <begin position="19"/>
        <end position="138"/>
    </location>
</feature>
<dbReference type="Gene3D" id="1.20.58.1910">
    <property type="match status" value="1"/>
</dbReference>
<sequence>MDIVKETENYVKLKLLGEGSGHDWWHVKRVYDNSLMLLKHDMNQNVNERVVKLGALLHDIADWKFNHGDEKAGPRAARKWLESQNVAQDDVNHVCQIIYDLSFKGGKSRSPMKTIEGEIVQDADRLDAIGAIGIARAFAYGGYKGQELYNPLILPKENQTVAEYKSQQTTTINHFFEKLLLLKDRMNTRPAKEIAMKRQRFMIDFLDAFLKENQAEDSWHAARLDRYKAMDR</sequence>
<protein>
    <submittedName>
        <fullName evidence="2">HD domain-containing protein</fullName>
    </submittedName>
</protein>
<dbReference type="PANTHER" id="PTHR33594">
    <property type="entry name" value="SUPERFAMILY HYDROLASE, PUTATIVE (AFU_ORTHOLOGUE AFUA_1G03035)-RELATED"/>
    <property type="match status" value="1"/>
</dbReference>
<proteinExistence type="predicted"/>
<dbReference type="SUPFAM" id="SSF109604">
    <property type="entry name" value="HD-domain/PDEase-like"/>
    <property type="match status" value="1"/>
</dbReference>
<dbReference type="InterPro" id="IPR006674">
    <property type="entry name" value="HD_domain"/>
</dbReference>
<name>A0AAU8IDR4_9BACL</name>
<organism evidence="2">
    <name type="scientific">Sporolactobacillus sp. Y61</name>
    <dbReference type="NCBI Taxonomy" id="3160863"/>
    <lineage>
        <taxon>Bacteria</taxon>
        <taxon>Bacillati</taxon>
        <taxon>Bacillota</taxon>
        <taxon>Bacilli</taxon>
        <taxon>Bacillales</taxon>
        <taxon>Sporolactobacillaceae</taxon>
        <taxon>Sporolactobacillus</taxon>
    </lineage>
</organism>
<accession>A0AAU8IDR4</accession>
<reference evidence="2" key="1">
    <citation type="submission" date="2024-06" db="EMBL/GenBank/DDBJ databases">
        <authorList>
            <person name="Fan A."/>
            <person name="Zhang F.Y."/>
            <person name="Zhang L."/>
        </authorList>
    </citation>
    <scope>NUCLEOTIDE SEQUENCE</scope>
    <source>
        <strain evidence="2">Y61</strain>
    </source>
</reference>
<dbReference type="Gene3D" id="1.10.472.50">
    <property type="entry name" value="HD-domain/PDEase-like"/>
    <property type="match status" value="1"/>
</dbReference>
<dbReference type="InterPro" id="IPR003607">
    <property type="entry name" value="HD/PDEase_dom"/>
</dbReference>